<evidence type="ECO:0000313" key="14">
    <source>
        <dbReference type="Proteomes" id="UP000675747"/>
    </source>
</evidence>
<dbReference type="PANTHER" id="PTHR22939">
    <property type="entry name" value="SERINE PROTEASE FAMILY S1C HTRA-RELATED"/>
    <property type="match status" value="1"/>
</dbReference>
<proteinExistence type="inferred from homology"/>
<dbReference type="NCBIfam" id="TIGR02037">
    <property type="entry name" value="degP_htrA_DO"/>
    <property type="match status" value="1"/>
</dbReference>
<dbReference type="InterPro" id="IPR036034">
    <property type="entry name" value="PDZ_sf"/>
</dbReference>
<feature type="domain" description="PDZ" evidence="11">
    <location>
        <begin position="280"/>
        <end position="371"/>
    </location>
</feature>
<keyword evidence="8" id="KW-0720">Serine protease</keyword>
<evidence type="ECO:0000313" key="12">
    <source>
        <dbReference type="EMBL" id="MBR0561302.1"/>
    </source>
</evidence>
<gene>
    <name evidence="13" type="ORF">KB893_013875</name>
    <name evidence="12" type="ORF">KB893_02030</name>
</gene>
<accession>A0A8J7VR51</accession>
<evidence type="ECO:0000256" key="7">
    <source>
        <dbReference type="ARBA" id="ARBA00022801"/>
    </source>
</evidence>
<evidence type="ECO:0000256" key="1">
    <source>
        <dbReference type="ARBA" id="ARBA00004418"/>
    </source>
</evidence>
<dbReference type="Pfam" id="PF13365">
    <property type="entry name" value="Trypsin_2"/>
    <property type="match status" value="1"/>
</dbReference>
<protein>
    <submittedName>
        <fullName evidence="12">Do family serine endopeptidase</fullName>
    </submittedName>
</protein>
<dbReference type="PROSITE" id="PS51257">
    <property type="entry name" value="PROKAR_LIPOPROTEIN"/>
    <property type="match status" value="1"/>
</dbReference>
<evidence type="ECO:0000256" key="10">
    <source>
        <dbReference type="PIRSR" id="PIRSR611782-2"/>
    </source>
</evidence>
<comment type="subcellular location">
    <subcellularLocation>
        <location evidence="1">Periplasm</location>
    </subcellularLocation>
</comment>
<dbReference type="SUPFAM" id="SSF50494">
    <property type="entry name" value="Trypsin-like serine proteases"/>
    <property type="match status" value="1"/>
</dbReference>
<evidence type="ECO:0000256" key="3">
    <source>
        <dbReference type="ARBA" id="ARBA00022670"/>
    </source>
</evidence>
<dbReference type="FunFam" id="2.40.10.10:FF:000001">
    <property type="entry name" value="Periplasmic serine protease DegS"/>
    <property type="match status" value="1"/>
</dbReference>
<evidence type="ECO:0000256" key="6">
    <source>
        <dbReference type="ARBA" id="ARBA00022764"/>
    </source>
</evidence>
<sequence>MRPIPQFASILVAAVVGGLVAVACVRNDESLSDPLVAPARAAPVAMGSPLPAVVEGQPLPSLAPMLERVTPAVVNIYTRQRVRVRNPLADDPFLRMLGLRALPQERVAQSLGSGVIVDAQQGYVLTNHHVVEGAEEVSVTLADGRTLEAEFIGSDPDTDVAVIRIPADHLDAVPLVDSNSLRVGDFVVAVGNPFGLGQTVTSGIVSALGRSGIRGLGYQNFIQTDASINPGNSGGALVNLRGELIGVNTAIFNPGGSREGNIGIGFAIPSALAAEVMNQLIETGTVQRGTLGIQTHDVTPEMAEALDLDDRRGAIVAAVREGSPAAESGLRSGDVIVSANGQRVDGMAALHNIEGLLPVGKPVVLEVVRDGETVTLSPILQPRLTELDGARLDPRLSGARFVELDERYRQQGLAGVRVGAIEPGSRAARSGLRVDDLVVRFNRRDVTDLDGLRRALDTQPPQMVLGLVRGGRAGELAMR</sequence>
<dbReference type="SMART" id="SM00228">
    <property type="entry name" value="PDZ"/>
    <property type="match status" value="2"/>
</dbReference>
<dbReference type="Gene3D" id="2.40.10.120">
    <property type="match status" value="1"/>
</dbReference>
<feature type="binding site" evidence="10">
    <location>
        <position position="129"/>
    </location>
    <ligand>
        <name>substrate</name>
    </ligand>
</feature>
<dbReference type="AlphaFoldDB" id="A0A8J7VR51"/>
<keyword evidence="4" id="KW-0732">Signal</keyword>
<evidence type="ECO:0000259" key="11">
    <source>
        <dbReference type="PROSITE" id="PS50106"/>
    </source>
</evidence>
<dbReference type="InterPro" id="IPR001478">
    <property type="entry name" value="PDZ"/>
</dbReference>
<dbReference type="PANTHER" id="PTHR22939:SF129">
    <property type="entry name" value="SERINE PROTEASE HTRA2, MITOCHONDRIAL"/>
    <property type="match status" value="1"/>
</dbReference>
<dbReference type="GO" id="GO:0006515">
    <property type="term" value="P:protein quality control for misfolded or incompletely synthesized proteins"/>
    <property type="evidence" value="ECO:0007669"/>
    <property type="project" value="TreeGrafter"/>
</dbReference>
<dbReference type="InterPro" id="IPR041489">
    <property type="entry name" value="PDZ_6"/>
</dbReference>
<dbReference type="Pfam" id="PF13180">
    <property type="entry name" value="PDZ_2"/>
    <property type="match status" value="1"/>
</dbReference>
<feature type="active site" description="Charge relay system" evidence="9">
    <location>
        <position position="159"/>
    </location>
</feature>
<name>A0A8J7VR51_9GAMM</name>
<dbReference type="GO" id="GO:0042597">
    <property type="term" value="C:periplasmic space"/>
    <property type="evidence" value="ECO:0007669"/>
    <property type="project" value="UniProtKB-SubCell"/>
</dbReference>
<dbReference type="InterPro" id="IPR009003">
    <property type="entry name" value="Peptidase_S1_PA"/>
</dbReference>
<dbReference type="Pfam" id="PF17820">
    <property type="entry name" value="PDZ_6"/>
    <property type="match status" value="1"/>
</dbReference>
<dbReference type="PROSITE" id="PS50106">
    <property type="entry name" value="PDZ"/>
    <property type="match status" value="1"/>
</dbReference>
<evidence type="ECO:0000256" key="2">
    <source>
        <dbReference type="ARBA" id="ARBA00010541"/>
    </source>
</evidence>
<keyword evidence="3" id="KW-0645">Protease</keyword>
<evidence type="ECO:0000256" key="5">
    <source>
        <dbReference type="ARBA" id="ARBA00022737"/>
    </source>
</evidence>
<evidence type="ECO:0000256" key="8">
    <source>
        <dbReference type="ARBA" id="ARBA00022825"/>
    </source>
</evidence>
<dbReference type="InterPro" id="IPR001940">
    <property type="entry name" value="Peptidase_S1C"/>
</dbReference>
<evidence type="ECO:0000256" key="9">
    <source>
        <dbReference type="PIRSR" id="PIRSR611782-1"/>
    </source>
</evidence>
<feature type="binding site" evidence="10">
    <location>
        <position position="159"/>
    </location>
    <ligand>
        <name>substrate</name>
    </ligand>
</feature>
<dbReference type="PRINTS" id="PR00834">
    <property type="entry name" value="PROTEASES2C"/>
</dbReference>
<dbReference type="RefSeq" id="WP_211925270.1">
    <property type="nucleotide sequence ID" value="NZ_JAGQFT020000009.1"/>
</dbReference>
<dbReference type="EMBL" id="JAGQFT010000007">
    <property type="protein sequence ID" value="MBR0561302.1"/>
    <property type="molecule type" value="Genomic_DNA"/>
</dbReference>
<dbReference type="InterPro" id="IPR011782">
    <property type="entry name" value="Pept_S1C_Do"/>
</dbReference>
<dbReference type="GO" id="GO:0004252">
    <property type="term" value="F:serine-type endopeptidase activity"/>
    <property type="evidence" value="ECO:0007669"/>
    <property type="project" value="InterPro"/>
</dbReference>
<keyword evidence="7" id="KW-0378">Hydrolase</keyword>
<reference evidence="12" key="2">
    <citation type="submission" date="2021-04" db="EMBL/GenBank/DDBJ databases">
        <authorList>
            <person name="Karlyshev A.V."/>
        </authorList>
    </citation>
    <scope>NUCLEOTIDE SEQUENCE</scope>
    <source>
        <strain evidence="12">LMG 29479</strain>
    </source>
</reference>
<reference evidence="13 14" key="1">
    <citation type="journal article" date="2021" name="Microbiol. Resour. Announc.">
        <title>Draft Genome Sequence of Coralloluteibacterium stylophorae LMG 29479T.</title>
        <authorList>
            <person name="Karlyshev A.V."/>
            <person name="Kudryashova E.B."/>
            <person name="Ariskina E.V."/>
            <person name="Conroy A.P."/>
            <person name="Abidueva E.Y."/>
        </authorList>
    </citation>
    <scope>NUCLEOTIDE SEQUENCE [LARGE SCALE GENOMIC DNA]</scope>
    <source>
        <strain evidence="13 14">LMG 29479</strain>
    </source>
</reference>
<comment type="similarity">
    <text evidence="2">Belongs to the peptidase S1C family.</text>
</comment>
<feature type="binding site" evidence="10">
    <location>
        <begin position="231"/>
        <end position="233"/>
    </location>
    <ligand>
        <name>substrate</name>
    </ligand>
</feature>
<feature type="active site" description="Charge relay system" evidence="9">
    <location>
        <position position="233"/>
    </location>
</feature>
<keyword evidence="6" id="KW-0574">Periplasm</keyword>
<dbReference type="Proteomes" id="UP000675747">
    <property type="component" value="Unassembled WGS sequence"/>
</dbReference>
<dbReference type="SUPFAM" id="SSF50156">
    <property type="entry name" value="PDZ domain-like"/>
    <property type="match status" value="2"/>
</dbReference>
<feature type="active site" description="Charge relay system" evidence="9">
    <location>
        <position position="129"/>
    </location>
</feature>
<dbReference type="EMBL" id="JAGQFT020000009">
    <property type="protein sequence ID" value="MBS7458223.1"/>
    <property type="molecule type" value="Genomic_DNA"/>
</dbReference>
<evidence type="ECO:0000313" key="13">
    <source>
        <dbReference type="EMBL" id="MBS7458223.1"/>
    </source>
</evidence>
<evidence type="ECO:0000256" key="4">
    <source>
        <dbReference type="ARBA" id="ARBA00022729"/>
    </source>
</evidence>
<organism evidence="12">
    <name type="scientific">Coralloluteibacterium stylophorae</name>
    <dbReference type="NCBI Taxonomy" id="1776034"/>
    <lineage>
        <taxon>Bacteria</taxon>
        <taxon>Pseudomonadati</taxon>
        <taxon>Pseudomonadota</taxon>
        <taxon>Gammaproteobacteria</taxon>
        <taxon>Lysobacterales</taxon>
        <taxon>Lysobacteraceae</taxon>
        <taxon>Coralloluteibacterium</taxon>
    </lineage>
</organism>
<keyword evidence="5" id="KW-0677">Repeat</keyword>
<dbReference type="Gene3D" id="2.30.42.10">
    <property type="match status" value="2"/>
</dbReference>
<keyword evidence="14" id="KW-1185">Reference proteome</keyword>
<comment type="caution">
    <text evidence="12">The sequence shown here is derived from an EMBL/GenBank/DDBJ whole genome shotgun (WGS) entry which is preliminary data.</text>
</comment>